<dbReference type="RefSeq" id="WP_338132963.1">
    <property type="nucleotide sequence ID" value="NZ_NMTW01000055.1"/>
</dbReference>
<accession>A0A2A7A4E7</accession>
<reference evidence="1 2" key="1">
    <citation type="journal article" date="2017" name="Front. Microbiol.">
        <title>New Insights into the Diversity of the Genus Faecalibacterium.</title>
        <authorList>
            <person name="Benevides L."/>
            <person name="Burman S."/>
            <person name="Martin R."/>
            <person name="Robert V."/>
            <person name="Thomas M."/>
            <person name="Miquel S."/>
            <person name="Chain F."/>
            <person name="Sokol H."/>
            <person name="Bermudez-Humaran L.G."/>
            <person name="Morrison M."/>
            <person name="Langella P."/>
            <person name="Azevedo V.A."/>
            <person name="Chatel J.M."/>
            <person name="Soares S."/>
        </authorList>
    </citation>
    <scope>NUCLEOTIDE SEQUENCE [LARGE SCALE GENOMIC DNA]</scope>
    <source>
        <strain evidence="1 2">CNCM I 4573</strain>
    </source>
</reference>
<evidence type="ECO:0000313" key="2">
    <source>
        <dbReference type="Proteomes" id="UP000220157"/>
    </source>
</evidence>
<evidence type="ECO:0000313" key="1">
    <source>
        <dbReference type="EMBL" id="PDX74049.1"/>
    </source>
</evidence>
<dbReference type="EMBL" id="NMTW01000055">
    <property type="protein sequence ID" value="PDX74049.1"/>
    <property type="molecule type" value="Genomic_DNA"/>
</dbReference>
<proteinExistence type="predicted"/>
<protein>
    <recommendedName>
        <fullName evidence="3">ParB/Sulfiredoxin domain-containing protein</fullName>
    </recommendedName>
</protein>
<dbReference type="AlphaFoldDB" id="A0A2A7A4E7"/>
<organism evidence="1 2">
    <name type="scientific">Faecalibacterium prausnitzii</name>
    <dbReference type="NCBI Taxonomy" id="853"/>
    <lineage>
        <taxon>Bacteria</taxon>
        <taxon>Bacillati</taxon>
        <taxon>Bacillota</taxon>
        <taxon>Clostridia</taxon>
        <taxon>Eubacteriales</taxon>
        <taxon>Oscillospiraceae</taxon>
        <taxon>Faecalibacterium</taxon>
    </lineage>
</organism>
<dbReference type="Proteomes" id="UP000220157">
    <property type="component" value="Unassembled WGS sequence"/>
</dbReference>
<gene>
    <name evidence="1" type="ORF">CGS56_16000</name>
</gene>
<dbReference type="InterPro" id="IPR046681">
    <property type="entry name" value="DUF6551"/>
</dbReference>
<feature type="non-terminal residue" evidence="1">
    <location>
        <position position="124"/>
    </location>
</feature>
<sequence>MRLKDNTNPFIHVNPPYQLMVIHSSKLVYPRELYQRGVERKRVELIAAHFNEYVANEPKVSFRNGQFIVTDGQHTIEGRILRNGGKDLPILCKVYTGMTVEQEALLFAEQNGFSAPLTAGIKLR</sequence>
<evidence type="ECO:0008006" key="3">
    <source>
        <dbReference type="Google" id="ProtNLM"/>
    </source>
</evidence>
<comment type="caution">
    <text evidence="1">The sequence shown here is derived from an EMBL/GenBank/DDBJ whole genome shotgun (WGS) entry which is preliminary data.</text>
</comment>
<dbReference type="Pfam" id="PF20188">
    <property type="entry name" value="DUF6551"/>
    <property type="match status" value="1"/>
</dbReference>
<name>A0A2A7A4E7_9FIRM</name>